<organism evidence="1 2">
    <name type="scientific">Meloidogyne hapla</name>
    <name type="common">Root-knot nematode worm</name>
    <dbReference type="NCBI Taxonomy" id="6305"/>
    <lineage>
        <taxon>Eukaryota</taxon>
        <taxon>Metazoa</taxon>
        <taxon>Ecdysozoa</taxon>
        <taxon>Nematoda</taxon>
        <taxon>Chromadorea</taxon>
        <taxon>Rhabditida</taxon>
        <taxon>Tylenchina</taxon>
        <taxon>Tylenchomorpha</taxon>
        <taxon>Tylenchoidea</taxon>
        <taxon>Meloidogynidae</taxon>
        <taxon>Meloidogyninae</taxon>
        <taxon>Meloidogyne</taxon>
    </lineage>
</organism>
<evidence type="ECO:0000313" key="2">
    <source>
        <dbReference type="WBParaSite" id="MhA1_Contig310.frz3.gene45"/>
    </source>
</evidence>
<evidence type="ECO:0000313" key="1">
    <source>
        <dbReference type="Proteomes" id="UP000095281"/>
    </source>
</evidence>
<name>A0A1I8BL37_MELHA</name>
<keyword evidence="1" id="KW-1185">Reference proteome</keyword>
<proteinExistence type="predicted"/>
<protein>
    <submittedName>
        <fullName evidence="2">Transmembrane 9 superfamily member</fullName>
    </submittedName>
</protein>
<reference evidence="2" key="1">
    <citation type="submission" date="2016-11" db="UniProtKB">
        <authorList>
            <consortium name="WormBaseParasite"/>
        </authorList>
    </citation>
    <scope>IDENTIFICATION</scope>
</reference>
<dbReference type="WBParaSite" id="MhA1_Contig310.frz3.gene45">
    <property type="protein sequence ID" value="MhA1_Contig310.frz3.gene45"/>
    <property type="gene ID" value="MhA1_Contig310.frz3.gene45"/>
</dbReference>
<accession>A0A1I8BL37</accession>
<sequence>MEGQELFYFGLLNFCSVKKDIFGFITVISRIPVNFKDVNDREQANIRLDGLEVYGSSLNNTIQKEMPLIYNADSIEFIATTLEEKMGNSFISDDNFHCWTIIRLFGTYPWSLCPTIVYTAVYYGYGEIHGMETYRYYTDGTPLQDCEKFVFIFFK</sequence>
<dbReference type="AlphaFoldDB" id="A0A1I8BL37"/>
<dbReference type="Proteomes" id="UP000095281">
    <property type="component" value="Unplaced"/>
</dbReference>